<dbReference type="Proteomes" id="UP000189857">
    <property type="component" value="Unassembled WGS sequence"/>
</dbReference>
<name>A0A1T4Q812_9FIRM</name>
<feature type="domain" description="EAL" evidence="1">
    <location>
        <begin position="296"/>
        <end position="549"/>
    </location>
</feature>
<protein>
    <submittedName>
        <fullName evidence="3">Diguanylate cyclase (GGDEF) domain-containing protein</fullName>
    </submittedName>
</protein>
<dbReference type="PROSITE" id="PS50883">
    <property type="entry name" value="EAL"/>
    <property type="match status" value="1"/>
</dbReference>
<evidence type="ECO:0000259" key="1">
    <source>
        <dbReference type="PROSITE" id="PS50883"/>
    </source>
</evidence>
<gene>
    <name evidence="3" type="ORF">SAMN02745110_02297</name>
</gene>
<sequence>MEKRAEKELINLIKIATERELNPDDFAGICESVNVVKMYYDLAFDSEGYRGLENDTSRFRVFELYSNGKESNLKKKYTYYYNGSEYVHAIIEFEKGIDEEDIDKVTCQILADNIYLLVSRQNMRIMLDFLENNDVLTGIPNLKALTKKYMKCTCKNHDADYVVIYGNVKNFKYVNDRGGVHLGDYAMAALAQKLTKYVKEDEGVCRVGGDNFAFFVKRDNLDVLLVKLKSVKVEGLMGMRNGCHKFSFYVGVSDTDVKEFATRIEEASTACIVGKTILKKDLVIFNAELSELISHNNLIVAAFPDALSSGEFEPFFQPKVNMKTGELIGMEALCRWIHNDSAIAADEFIPLLDRKGMIHELDMQILHKTCEYINKWKDLGRKIPIVSVNFSKKNIFVPDIEKLIVSTIKKQGIDLSMIEIEITETAKESEIDRLIEFVHNLKMQGIRISIDDFGTGYSSLSLIHNIDADEVKIDKSFVQKLGSDEKANILIESIISIAERLGMQVIAEGVETVEEGKKLLEMGCVNAQGFFYGHPLSHKDMSRLLAAPSFEIIDAE</sequence>
<dbReference type="Gene3D" id="3.30.70.270">
    <property type="match status" value="1"/>
</dbReference>
<dbReference type="InterPro" id="IPR043128">
    <property type="entry name" value="Rev_trsase/Diguanyl_cyclase"/>
</dbReference>
<dbReference type="NCBIfam" id="TIGR00254">
    <property type="entry name" value="GGDEF"/>
    <property type="match status" value="1"/>
</dbReference>
<dbReference type="PANTHER" id="PTHR33121:SF79">
    <property type="entry name" value="CYCLIC DI-GMP PHOSPHODIESTERASE PDED-RELATED"/>
    <property type="match status" value="1"/>
</dbReference>
<dbReference type="SUPFAM" id="SSF141868">
    <property type="entry name" value="EAL domain-like"/>
    <property type="match status" value="1"/>
</dbReference>
<evidence type="ECO:0000313" key="4">
    <source>
        <dbReference type="Proteomes" id="UP000189857"/>
    </source>
</evidence>
<dbReference type="InterPro" id="IPR035919">
    <property type="entry name" value="EAL_sf"/>
</dbReference>
<dbReference type="SUPFAM" id="SSF55073">
    <property type="entry name" value="Nucleotide cyclase"/>
    <property type="match status" value="1"/>
</dbReference>
<dbReference type="AlphaFoldDB" id="A0A1T4Q812"/>
<dbReference type="CDD" id="cd01948">
    <property type="entry name" value="EAL"/>
    <property type="match status" value="1"/>
</dbReference>
<dbReference type="Pfam" id="PF00990">
    <property type="entry name" value="GGDEF"/>
    <property type="match status" value="1"/>
</dbReference>
<dbReference type="PROSITE" id="PS50887">
    <property type="entry name" value="GGDEF"/>
    <property type="match status" value="1"/>
</dbReference>
<accession>A0A1T4Q812</accession>
<dbReference type="InterPro" id="IPR000160">
    <property type="entry name" value="GGDEF_dom"/>
</dbReference>
<feature type="domain" description="GGDEF" evidence="2">
    <location>
        <begin position="159"/>
        <end position="287"/>
    </location>
</feature>
<dbReference type="EMBL" id="FUXA01000017">
    <property type="protein sequence ID" value="SJZ99869.1"/>
    <property type="molecule type" value="Genomic_DNA"/>
</dbReference>
<dbReference type="PANTHER" id="PTHR33121">
    <property type="entry name" value="CYCLIC DI-GMP PHOSPHODIESTERASE PDEF"/>
    <property type="match status" value="1"/>
</dbReference>
<dbReference type="GO" id="GO:0071111">
    <property type="term" value="F:cyclic-guanylate-specific phosphodiesterase activity"/>
    <property type="evidence" value="ECO:0007669"/>
    <property type="project" value="InterPro"/>
</dbReference>
<dbReference type="OrthoDB" id="1647636at2"/>
<dbReference type="SMART" id="SM00052">
    <property type="entry name" value="EAL"/>
    <property type="match status" value="1"/>
</dbReference>
<keyword evidence="4" id="KW-1185">Reference proteome</keyword>
<proteinExistence type="predicted"/>
<dbReference type="Gene3D" id="3.20.20.450">
    <property type="entry name" value="EAL domain"/>
    <property type="match status" value="1"/>
</dbReference>
<dbReference type="RefSeq" id="WP_078788088.1">
    <property type="nucleotide sequence ID" value="NZ_FMTO01000017.1"/>
</dbReference>
<reference evidence="3 4" key="1">
    <citation type="submission" date="2017-02" db="EMBL/GenBank/DDBJ databases">
        <authorList>
            <person name="Peterson S.W."/>
        </authorList>
    </citation>
    <scope>NUCLEOTIDE SEQUENCE [LARGE SCALE GENOMIC DNA]</scope>
    <source>
        <strain evidence="3 4">ATCC 17233</strain>
    </source>
</reference>
<organism evidence="3 4">
    <name type="scientific">Eubacterium ruminantium</name>
    <dbReference type="NCBI Taxonomy" id="42322"/>
    <lineage>
        <taxon>Bacteria</taxon>
        <taxon>Bacillati</taxon>
        <taxon>Bacillota</taxon>
        <taxon>Clostridia</taxon>
        <taxon>Eubacteriales</taxon>
        <taxon>Eubacteriaceae</taxon>
        <taxon>Eubacterium</taxon>
    </lineage>
</organism>
<evidence type="ECO:0000259" key="2">
    <source>
        <dbReference type="PROSITE" id="PS50887"/>
    </source>
</evidence>
<dbReference type="InterPro" id="IPR029787">
    <property type="entry name" value="Nucleotide_cyclase"/>
</dbReference>
<dbReference type="InterPro" id="IPR050706">
    <property type="entry name" value="Cyclic-di-GMP_PDE-like"/>
</dbReference>
<dbReference type="Pfam" id="PF00563">
    <property type="entry name" value="EAL"/>
    <property type="match status" value="1"/>
</dbReference>
<dbReference type="SMART" id="SM00267">
    <property type="entry name" value="GGDEF"/>
    <property type="match status" value="1"/>
</dbReference>
<dbReference type="InterPro" id="IPR001633">
    <property type="entry name" value="EAL_dom"/>
</dbReference>
<evidence type="ECO:0000313" key="3">
    <source>
        <dbReference type="EMBL" id="SJZ99869.1"/>
    </source>
</evidence>